<protein>
    <submittedName>
        <fullName evidence="1">Uncharacterized protein</fullName>
    </submittedName>
</protein>
<name>A0ACB8X046_9TELE</name>
<dbReference type="Proteomes" id="UP000831701">
    <property type="component" value="Chromosome 5"/>
</dbReference>
<evidence type="ECO:0000313" key="2">
    <source>
        <dbReference type="Proteomes" id="UP000831701"/>
    </source>
</evidence>
<accession>A0ACB8X046</accession>
<reference evidence="1" key="1">
    <citation type="submission" date="2022-04" db="EMBL/GenBank/DDBJ databases">
        <title>Jade perch genome.</title>
        <authorList>
            <person name="Chao B."/>
        </authorList>
    </citation>
    <scope>NUCLEOTIDE SEQUENCE</scope>
    <source>
        <strain evidence="1">CB-2022</strain>
    </source>
</reference>
<comment type="caution">
    <text evidence="1">The sequence shown here is derived from an EMBL/GenBank/DDBJ whole genome shotgun (WGS) entry which is preliminary data.</text>
</comment>
<keyword evidence="2" id="KW-1185">Reference proteome</keyword>
<sequence length="508" mass="57968">MDRPDKAGNLNHMVDSLALNGGPAPHSSTRQKDATPADMLRIKQQMSNQCFEMTVQLHAGKSKRSCSTSEADRELPDYVTELERVKTVHFNNTLSLHRMQMWHAIGEKLKQNDQEADDLKALSDRCMALCSHIKQLQQESRDFQDEITEIQKKRLEMKRLTHEKMKEMEELKSNREHPDTEKYRAALEKGQSNLEKYKKMAIMTQNVLRNFLHNISILCVAGIMFNTGIGQHILKNPLVVNGIIEKAALRPTDVVLEVGPGTGNMTVKLLEKAKKVVACELDCRLVAELQKRVQCTPMQPKLQILVGDVLKTDLPFFDVCVANLPYQISSPFVFKLLLHRPFFRCAVLMFQREFAMRLVAKPGDKLYCRLSINTQLLARVDHLMKVGKNNFRPPPKVESSVVRIEPKNPPPPVNFQEWDGLVRIAFVRKNKTLNAAFKSTAVEQLLEKNYRIHCSVHNVEVPADFSISKKIDSVLQEADFSEKRARSMDIDDFMVLLHTFNSAGIHFS</sequence>
<gene>
    <name evidence="1" type="ORF">L3Q82_023358</name>
</gene>
<proteinExistence type="predicted"/>
<evidence type="ECO:0000313" key="1">
    <source>
        <dbReference type="EMBL" id="KAI3372907.1"/>
    </source>
</evidence>
<organism evidence="1 2">
    <name type="scientific">Scortum barcoo</name>
    <name type="common">barcoo grunter</name>
    <dbReference type="NCBI Taxonomy" id="214431"/>
    <lineage>
        <taxon>Eukaryota</taxon>
        <taxon>Metazoa</taxon>
        <taxon>Chordata</taxon>
        <taxon>Craniata</taxon>
        <taxon>Vertebrata</taxon>
        <taxon>Euteleostomi</taxon>
        <taxon>Actinopterygii</taxon>
        <taxon>Neopterygii</taxon>
        <taxon>Teleostei</taxon>
        <taxon>Neoteleostei</taxon>
        <taxon>Acanthomorphata</taxon>
        <taxon>Eupercaria</taxon>
        <taxon>Centrarchiformes</taxon>
        <taxon>Terapontoidei</taxon>
        <taxon>Terapontidae</taxon>
        <taxon>Scortum</taxon>
    </lineage>
</organism>
<dbReference type="EMBL" id="CM041535">
    <property type="protein sequence ID" value="KAI3372907.1"/>
    <property type="molecule type" value="Genomic_DNA"/>
</dbReference>